<evidence type="ECO:0000259" key="1">
    <source>
        <dbReference type="Pfam" id="PF06114"/>
    </source>
</evidence>
<dbReference type="Pfam" id="PF06114">
    <property type="entry name" value="Peptidase_M78"/>
    <property type="match status" value="1"/>
</dbReference>
<organism evidence="2 3">
    <name type="scientific">Streptococcus mitis</name>
    <dbReference type="NCBI Taxonomy" id="28037"/>
    <lineage>
        <taxon>Bacteria</taxon>
        <taxon>Bacillati</taxon>
        <taxon>Bacillota</taxon>
        <taxon>Bacilli</taxon>
        <taxon>Lactobacillales</taxon>
        <taxon>Streptococcaceae</taxon>
        <taxon>Streptococcus</taxon>
        <taxon>Streptococcus mitis group</taxon>
    </lineage>
</organism>
<dbReference type="Proteomes" id="UP000281657">
    <property type="component" value="Unassembled WGS sequence"/>
</dbReference>
<dbReference type="AlphaFoldDB" id="A0A3R9K9P4"/>
<reference evidence="2 3" key="1">
    <citation type="submission" date="2018-11" db="EMBL/GenBank/DDBJ databases">
        <title>Species Designations Belie Phenotypic and Genotypic Heterogeneity in Oral Streptococci.</title>
        <authorList>
            <person name="Velsko I."/>
        </authorList>
    </citation>
    <scope>NUCLEOTIDE SEQUENCE [LARGE SCALE GENOMIC DNA]</scope>
    <source>
        <strain evidence="2 3">BCC60</strain>
    </source>
</reference>
<evidence type="ECO:0000313" key="2">
    <source>
        <dbReference type="EMBL" id="RSI97886.1"/>
    </source>
</evidence>
<gene>
    <name evidence="2" type="ORF">D8847_04500</name>
</gene>
<protein>
    <recommendedName>
        <fullName evidence="1">IrrE N-terminal-like domain-containing protein</fullName>
    </recommendedName>
</protein>
<evidence type="ECO:0000313" key="3">
    <source>
        <dbReference type="Proteomes" id="UP000281657"/>
    </source>
</evidence>
<feature type="domain" description="IrrE N-terminal-like" evidence="1">
    <location>
        <begin position="20"/>
        <end position="112"/>
    </location>
</feature>
<name>A0A3R9K9P4_STRMT</name>
<proteinExistence type="predicted"/>
<accession>A0A3R9K9P4</accession>
<comment type="caution">
    <text evidence="2">The sequence shown here is derived from an EMBL/GenBank/DDBJ whole genome shotgun (WGS) entry which is preliminary data.</text>
</comment>
<dbReference type="EMBL" id="RJNY01000007">
    <property type="protein sequence ID" value="RSI97886.1"/>
    <property type="molecule type" value="Genomic_DNA"/>
</dbReference>
<sequence>MFITEKGFSLYLSIEIEVFEDGLFPNEAFYIPAFQTMFLSDATADEKRVQVALHEIVHKNHAPEIYRLFREKCELEANRNMSHHLIKAELDIAEDTTTFNYLVFMEKYNLKAIADETMVKKEYLALLN</sequence>
<dbReference type="InterPro" id="IPR010359">
    <property type="entry name" value="IrrE_HExxH"/>
</dbReference>